<dbReference type="AlphaFoldDB" id="A0A840ZT82"/>
<protein>
    <submittedName>
        <fullName evidence="5">DNA-binding transcriptional ArsR family regulator</fullName>
    </submittedName>
</protein>
<comment type="caution">
    <text evidence="5">The sequence shown here is derived from an EMBL/GenBank/DDBJ whole genome shotgun (WGS) entry which is preliminary data.</text>
</comment>
<dbReference type="SMART" id="SM00418">
    <property type="entry name" value="HTH_ARSR"/>
    <property type="match status" value="1"/>
</dbReference>
<reference evidence="5 6" key="1">
    <citation type="submission" date="2020-08" db="EMBL/GenBank/DDBJ databases">
        <title>Genomic Encyclopedia of Type Strains, Phase IV (KMG-IV): sequencing the most valuable type-strain genomes for metagenomic binning, comparative biology and taxonomic classification.</title>
        <authorList>
            <person name="Goeker M."/>
        </authorList>
    </citation>
    <scope>NUCLEOTIDE SEQUENCE [LARGE SCALE GENOMIC DNA]</scope>
    <source>
        <strain evidence="5 6">DSM 2163</strain>
    </source>
</reference>
<dbReference type="EMBL" id="JACHOP010000041">
    <property type="protein sequence ID" value="MBB5760268.1"/>
    <property type="molecule type" value="Genomic_DNA"/>
</dbReference>
<dbReference type="PRINTS" id="PR00778">
    <property type="entry name" value="HTHARSR"/>
</dbReference>
<evidence type="ECO:0000256" key="1">
    <source>
        <dbReference type="ARBA" id="ARBA00023015"/>
    </source>
</evidence>
<dbReference type="Pfam" id="PF12840">
    <property type="entry name" value="HTH_20"/>
    <property type="match status" value="1"/>
</dbReference>
<dbReference type="PANTHER" id="PTHR43132">
    <property type="entry name" value="ARSENICAL RESISTANCE OPERON REPRESSOR ARSR-RELATED"/>
    <property type="match status" value="1"/>
</dbReference>
<evidence type="ECO:0000256" key="3">
    <source>
        <dbReference type="ARBA" id="ARBA00023163"/>
    </source>
</evidence>
<keyword evidence="1" id="KW-0805">Transcription regulation</keyword>
<evidence type="ECO:0000256" key="2">
    <source>
        <dbReference type="ARBA" id="ARBA00023125"/>
    </source>
</evidence>
<evidence type="ECO:0000313" key="6">
    <source>
        <dbReference type="Proteomes" id="UP000583454"/>
    </source>
</evidence>
<keyword evidence="2 5" id="KW-0238">DNA-binding</keyword>
<evidence type="ECO:0000313" key="5">
    <source>
        <dbReference type="EMBL" id="MBB5760268.1"/>
    </source>
</evidence>
<dbReference type="NCBIfam" id="NF033788">
    <property type="entry name" value="HTH_metalloreg"/>
    <property type="match status" value="1"/>
</dbReference>
<dbReference type="SUPFAM" id="SSF46785">
    <property type="entry name" value="Winged helix' DNA-binding domain"/>
    <property type="match status" value="1"/>
</dbReference>
<gene>
    <name evidence="5" type="ORF">HNR00_005017</name>
</gene>
<dbReference type="PROSITE" id="PS50987">
    <property type="entry name" value="HTH_ARSR_2"/>
    <property type="match status" value="1"/>
</dbReference>
<name>A0A840ZT82_9HYPH</name>
<keyword evidence="6" id="KW-1185">Reference proteome</keyword>
<dbReference type="Proteomes" id="UP000583454">
    <property type="component" value="Unassembled WGS sequence"/>
</dbReference>
<dbReference type="InterPro" id="IPR036388">
    <property type="entry name" value="WH-like_DNA-bd_sf"/>
</dbReference>
<organism evidence="5 6">
    <name type="scientific">Methylorubrum rhodinum</name>
    <dbReference type="NCBI Taxonomy" id="29428"/>
    <lineage>
        <taxon>Bacteria</taxon>
        <taxon>Pseudomonadati</taxon>
        <taxon>Pseudomonadota</taxon>
        <taxon>Alphaproteobacteria</taxon>
        <taxon>Hyphomicrobiales</taxon>
        <taxon>Methylobacteriaceae</taxon>
        <taxon>Methylorubrum</taxon>
    </lineage>
</organism>
<dbReference type="PANTHER" id="PTHR43132:SF2">
    <property type="entry name" value="ARSENICAL RESISTANCE OPERON REPRESSOR ARSR-RELATED"/>
    <property type="match status" value="1"/>
</dbReference>
<accession>A0A840ZT82</accession>
<proteinExistence type="predicted"/>
<dbReference type="InterPro" id="IPR011991">
    <property type="entry name" value="ArsR-like_HTH"/>
</dbReference>
<dbReference type="RefSeq" id="WP_183574063.1">
    <property type="nucleotide sequence ID" value="NZ_JACHOP010000041.1"/>
</dbReference>
<dbReference type="InterPro" id="IPR036390">
    <property type="entry name" value="WH_DNA-bd_sf"/>
</dbReference>
<dbReference type="Gene3D" id="1.10.10.10">
    <property type="entry name" value="Winged helix-like DNA-binding domain superfamily/Winged helix DNA-binding domain"/>
    <property type="match status" value="1"/>
</dbReference>
<dbReference type="CDD" id="cd00090">
    <property type="entry name" value="HTH_ARSR"/>
    <property type="match status" value="1"/>
</dbReference>
<keyword evidence="3" id="KW-0804">Transcription</keyword>
<dbReference type="InterPro" id="IPR001845">
    <property type="entry name" value="HTH_ArsR_DNA-bd_dom"/>
</dbReference>
<dbReference type="GO" id="GO:0003677">
    <property type="term" value="F:DNA binding"/>
    <property type="evidence" value="ECO:0007669"/>
    <property type="project" value="UniProtKB-KW"/>
</dbReference>
<dbReference type="InterPro" id="IPR051011">
    <property type="entry name" value="Metal_resp_trans_reg"/>
</dbReference>
<evidence type="ECO:0000259" key="4">
    <source>
        <dbReference type="PROSITE" id="PS50987"/>
    </source>
</evidence>
<sequence>MLNESETLGILIALAQESRLRILRLLLRELPAGLPAGRIAETLGCTPSTLSFHLGHLERVGLVHSRRRAQSIIYAANPETLSGLIGFLSQDCCGGVPESCLPVVPAPAACGPPQELVEG</sequence>
<feature type="domain" description="HTH arsR-type" evidence="4">
    <location>
        <begin position="1"/>
        <end position="96"/>
    </location>
</feature>
<dbReference type="GO" id="GO:0003700">
    <property type="term" value="F:DNA-binding transcription factor activity"/>
    <property type="evidence" value="ECO:0007669"/>
    <property type="project" value="InterPro"/>
</dbReference>